<feature type="transmembrane region" description="Helical" evidence="1">
    <location>
        <begin position="63"/>
        <end position="82"/>
    </location>
</feature>
<keyword evidence="1" id="KW-0812">Transmembrane</keyword>
<sequence>LQTVGDVGGTVSIYDISIYGGDKKNLTKKERMKRRARKMIKAGLREDQCFCCSLEGSPTTACLIIFAAIALIVFCFVVFAMLSAGADIEATFAEPHANM</sequence>
<keyword evidence="1" id="KW-0472">Membrane</keyword>
<keyword evidence="1" id="KW-1133">Transmembrane helix</keyword>
<accession>A0A183DFM1</accession>
<protein>
    <submittedName>
        <fullName evidence="2">Triple QxxK/R motif-containing protein</fullName>
    </submittedName>
</protein>
<organism evidence="2">
    <name type="scientific">Gongylonema pulchrum</name>
    <dbReference type="NCBI Taxonomy" id="637853"/>
    <lineage>
        <taxon>Eukaryota</taxon>
        <taxon>Metazoa</taxon>
        <taxon>Ecdysozoa</taxon>
        <taxon>Nematoda</taxon>
        <taxon>Chromadorea</taxon>
        <taxon>Rhabditida</taxon>
        <taxon>Spirurina</taxon>
        <taxon>Spiruromorpha</taxon>
        <taxon>Spiruroidea</taxon>
        <taxon>Gongylonematidae</taxon>
        <taxon>Gongylonema</taxon>
    </lineage>
</organism>
<evidence type="ECO:0000256" key="1">
    <source>
        <dbReference type="SAM" id="Phobius"/>
    </source>
</evidence>
<dbReference type="AlphaFoldDB" id="A0A183DFM1"/>
<dbReference type="WBParaSite" id="GPUH_0000752101-mRNA-1">
    <property type="protein sequence ID" value="GPUH_0000752101-mRNA-1"/>
    <property type="gene ID" value="GPUH_0000752101"/>
</dbReference>
<proteinExistence type="predicted"/>
<evidence type="ECO:0000313" key="2">
    <source>
        <dbReference type="WBParaSite" id="GPUH_0000752101-mRNA-1"/>
    </source>
</evidence>
<reference evidence="2" key="1">
    <citation type="submission" date="2016-06" db="UniProtKB">
        <authorList>
            <consortium name="WormBaseParasite"/>
        </authorList>
    </citation>
    <scope>IDENTIFICATION</scope>
</reference>
<name>A0A183DFM1_9BILA</name>